<dbReference type="RefSeq" id="XP_002670398.1">
    <property type="nucleotide sequence ID" value="XM_002670352.1"/>
</dbReference>
<dbReference type="SUPFAM" id="SSF50985">
    <property type="entry name" value="RCC1/BLIP-II"/>
    <property type="match status" value="1"/>
</dbReference>
<dbReference type="InterPro" id="IPR000408">
    <property type="entry name" value="Reg_chr_condens"/>
</dbReference>
<evidence type="ECO:0000313" key="4">
    <source>
        <dbReference type="Proteomes" id="UP000006671"/>
    </source>
</evidence>
<evidence type="ECO:0000259" key="2">
    <source>
        <dbReference type="PROSITE" id="PS50097"/>
    </source>
</evidence>
<name>D2VZZ1_NAEGR</name>
<reference evidence="3 4" key="1">
    <citation type="journal article" date="2010" name="Cell">
        <title>The genome of Naegleria gruberi illuminates early eukaryotic versatility.</title>
        <authorList>
            <person name="Fritz-Laylin L.K."/>
            <person name="Prochnik S.E."/>
            <person name="Ginger M.L."/>
            <person name="Dacks J.B."/>
            <person name="Carpenter M.L."/>
            <person name="Field M.C."/>
            <person name="Kuo A."/>
            <person name="Paredez A."/>
            <person name="Chapman J."/>
            <person name="Pham J."/>
            <person name="Shu S."/>
            <person name="Neupane R."/>
            <person name="Cipriano M."/>
            <person name="Mancuso J."/>
            <person name="Tu H."/>
            <person name="Salamov A."/>
            <person name="Lindquist E."/>
            <person name="Shapiro H."/>
            <person name="Lucas S."/>
            <person name="Grigoriev I.V."/>
            <person name="Cande W.Z."/>
            <person name="Fulton C."/>
            <person name="Rokhsar D.S."/>
            <person name="Dawson S.C."/>
        </authorList>
    </citation>
    <scope>NUCLEOTIDE SEQUENCE [LARGE SCALE GENOMIC DNA]</scope>
    <source>
        <strain evidence="3 4">NEG-M</strain>
    </source>
</reference>
<feature type="domain" description="BTB" evidence="2">
    <location>
        <begin position="301"/>
        <end position="373"/>
    </location>
</feature>
<accession>D2VZZ1</accession>
<feature type="repeat" description="RCC1" evidence="1">
    <location>
        <begin position="21"/>
        <end position="74"/>
    </location>
</feature>
<gene>
    <name evidence="3" type="ORF">NAEGRDRAFT_74669</name>
</gene>
<dbReference type="Gene3D" id="2.130.10.30">
    <property type="entry name" value="Regulator of chromosome condensation 1/beta-lactamase-inhibitor protein II"/>
    <property type="match status" value="1"/>
</dbReference>
<dbReference type="Gene3D" id="3.30.710.10">
    <property type="entry name" value="Potassium Channel Kv1.1, Chain A"/>
    <property type="match status" value="1"/>
</dbReference>
<dbReference type="OMA" id="TIFIHET"/>
<dbReference type="InterPro" id="IPR009091">
    <property type="entry name" value="RCC1/BLIP-II"/>
</dbReference>
<sequence length="491" mass="57357">MDNIINMESGTFHSVLQTVDQKFYSFGSNEFGELGYANKSANELKLIELPFTIKEGDEIQICCGKNFTIFIHETDNENSLKINDIMVTDNFKFNYEINSNFYLDLNLLKNISNDFYNLIKNDIIEHLNENDQKVLYYLIKNAIIDLNCLNIDDLFSNYDKFINFISFGELELNLVTCLFILNDINDIKHEIKLLLFNDISNRMNVDNIMRILRIVNNYLSLNILKQAKNSILLLLANKCLAFIKENATLLKSDPLFEIIQDKINNVKQPFKQINYKIDNLENIAKNVTESLKLLYNDESNSDIHVIINKDKNELLQLHKSILSVHSSVLNILFKNNENNVVDLYEFIEMMVSDHWIIDLFNNSAKINTILQIICKLCYGYEFNYLKLNDLVGILIIAQQLDITWIVKHVCILIVEKLYSINDTEFIILLNLASVSQNNNDCRELVEYFKIFCSNNLTLDYLQKIQLSCQENIPCNNFLKVIIDYWLRVNRK</sequence>
<dbReference type="PROSITE" id="PS50097">
    <property type="entry name" value="BTB"/>
    <property type="match status" value="1"/>
</dbReference>
<dbReference type="EMBL" id="GG738916">
    <property type="protein sequence ID" value="EFC37654.1"/>
    <property type="molecule type" value="Genomic_DNA"/>
</dbReference>
<dbReference type="GeneID" id="8857563"/>
<proteinExistence type="predicted"/>
<evidence type="ECO:0000256" key="1">
    <source>
        <dbReference type="PROSITE-ProRule" id="PRU00235"/>
    </source>
</evidence>
<dbReference type="VEuPathDB" id="AmoebaDB:NAEGRDRAFT_74669"/>
<keyword evidence="4" id="KW-1185">Reference proteome</keyword>
<dbReference type="InterPro" id="IPR000210">
    <property type="entry name" value="BTB/POZ_dom"/>
</dbReference>
<dbReference type="PROSITE" id="PS50012">
    <property type="entry name" value="RCC1_3"/>
    <property type="match status" value="1"/>
</dbReference>
<protein>
    <submittedName>
        <fullName evidence="3">Predicted protein</fullName>
    </submittedName>
</protein>
<dbReference type="SUPFAM" id="SSF54695">
    <property type="entry name" value="POZ domain"/>
    <property type="match status" value="1"/>
</dbReference>
<dbReference type="KEGG" id="ngr:NAEGRDRAFT_74669"/>
<evidence type="ECO:0000313" key="3">
    <source>
        <dbReference type="EMBL" id="EFC37654.1"/>
    </source>
</evidence>
<dbReference type="InParanoid" id="D2VZZ1"/>
<dbReference type="Proteomes" id="UP000006671">
    <property type="component" value="Unassembled WGS sequence"/>
</dbReference>
<organism evidence="4">
    <name type="scientific">Naegleria gruberi</name>
    <name type="common">Amoeba</name>
    <dbReference type="NCBI Taxonomy" id="5762"/>
    <lineage>
        <taxon>Eukaryota</taxon>
        <taxon>Discoba</taxon>
        <taxon>Heterolobosea</taxon>
        <taxon>Tetramitia</taxon>
        <taxon>Eutetramitia</taxon>
        <taxon>Vahlkampfiidae</taxon>
        <taxon>Naegleria</taxon>
    </lineage>
</organism>
<dbReference type="AlphaFoldDB" id="D2VZZ1"/>
<dbReference type="InterPro" id="IPR011333">
    <property type="entry name" value="SKP1/BTB/POZ_sf"/>
</dbReference>